<evidence type="ECO:0000313" key="3">
    <source>
        <dbReference type="Proteomes" id="UP001187471"/>
    </source>
</evidence>
<accession>A0AA88UG89</accession>
<feature type="compositionally biased region" description="Acidic residues" evidence="1">
    <location>
        <begin position="61"/>
        <end position="73"/>
    </location>
</feature>
<feature type="compositionally biased region" description="Polar residues" evidence="1">
    <location>
        <begin position="24"/>
        <end position="37"/>
    </location>
</feature>
<proteinExistence type="predicted"/>
<evidence type="ECO:0000256" key="1">
    <source>
        <dbReference type="SAM" id="MobiDB-lite"/>
    </source>
</evidence>
<evidence type="ECO:0000313" key="2">
    <source>
        <dbReference type="EMBL" id="KAK2980926.1"/>
    </source>
</evidence>
<organism evidence="2 3">
    <name type="scientific">Escallonia rubra</name>
    <dbReference type="NCBI Taxonomy" id="112253"/>
    <lineage>
        <taxon>Eukaryota</taxon>
        <taxon>Viridiplantae</taxon>
        <taxon>Streptophyta</taxon>
        <taxon>Embryophyta</taxon>
        <taxon>Tracheophyta</taxon>
        <taxon>Spermatophyta</taxon>
        <taxon>Magnoliopsida</taxon>
        <taxon>eudicotyledons</taxon>
        <taxon>Gunneridae</taxon>
        <taxon>Pentapetalae</taxon>
        <taxon>asterids</taxon>
        <taxon>campanulids</taxon>
        <taxon>Escalloniales</taxon>
        <taxon>Escalloniaceae</taxon>
        <taxon>Escallonia</taxon>
    </lineage>
</organism>
<keyword evidence="3" id="KW-1185">Reference proteome</keyword>
<dbReference type="Proteomes" id="UP001187471">
    <property type="component" value="Unassembled WGS sequence"/>
</dbReference>
<gene>
    <name evidence="2" type="ORF">RJ640_022905</name>
</gene>
<dbReference type="AlphaFoldDB" id="A0AA88UG89"/>
<feature type="compositionally biased region" description="Gly residues" evidence="1">
    <location>
        <begin position="38"/>
        <end position="57"/>
    </location>
</feature>
<name>A0AA88UG89_9ASTE</name>
<dbReference type="EMBL" id="JAVXUO010001575">
    <property type="protein sequence ID" value="KAK2980926.1"/>
    <property type="molecule type" value="Genomic_DNA"/>
</dbReference>
<comment type="caution">
    <text evidence="2">The sequence shown here is derived from an EMBL/GenBank/DDBJ whole genome shotgun (WGS) entry which is preliminary data.</text>
</comment>
<protein>
    <submittedName>
        <fullName evidence="2">Uncharacterized protein</fullName>
    </submittedName>
</protein>
<sequence>MVALLPNPLLESASQREVHGFKSSHFSSNPALKTGGSSYTGGGDQVVAVAGGGGGDRAGGEEEEDLEEEDGGDEPCARVLHGKVGLEGGE</sequence>
<feature type="region of interest" description="Disordered" evidence="1">
    <location>
        <begin position="1"/>
        <end position="90"/>
    </location>
</feature>
<reference evidence="2" key="1">
    <citation type="submission" date="2022-12" db="EMBL/GenBank/DDBJ databases">
        <title>Draft genome assemblies for two species of Escallonia (Escalloniales).</title>
        <authorList>
            <person name="Chanderbali A."/>
            <person name="Dervinis C."/>
            <person name="Anghel I."/>
            <person name="Soltis D."/>
            <person name="Soltis P."/>
            <person name="Zapata F."/>
        </authorList>
    </citation>
    <scope>NUCLEOTIDE SEQUENCE</scope>
    <source>
        <strain evidence="2">UCBG92.1500</strain>
        <tissue evidence="2">Leaf</tissue>
    </source>
</reference>